<evidence type="ECO:0000256" key="6">
    <source>
        <dbReference type="HAMAP-Rule" id="MF_00031"/>
    </source>
</evidence>
<dbReference type="InterPro" id="IPR036267">
    <property type="entry name" value="RuvA_C_sf"/>
</dbReference>
<evidence type="ECO:0000259" key="7">
    <source>
        <dbReference type="Pfam" id="PF01330"/>
    </source>
</evidence>
<comment type="subcellular location">
    <subcellularLocation>
        <location evidence="6">Cytoplasm</location>
    </subcellularLocation>
</comment>
<name>A0A2N5CWC1_9CAUL</name>
<organism evidence="10 11">
    <name type="scientific">Caulobacter flavus</name>
    <dbReference type="NCBI Taxonomy" id="1679497"/>
    <lineage>
        <taxon>Bacteria</taxon>
        <taxon>Pseudomonadati</taxon>
        <taxon>Pseudomonadota</taxon>
        <taxon>Alphaproteobacteria</taxon>
        <taxon>Caulobacterales</taxon>
        <taxon>Caulobacteraceae</taxon>
        <taxon>Caulobacter</taxon>
    </lineage>
</organism>
<dbReference type="Gene3D" id="1.10.150.20">
    <property type="entry name" value="5' to 3' exonuclease, C-terminal subdomain"/>
    <property type="match status" value="1"/>
</dbReference>
<dbReference type="GO" id="GO:0005524">
    <property type="term" value="F:ATP binding"/>
    <property type="evidence" value="ECO:0007669"/>
    <property type="project" value="InterPro"/>
</dbReference>
<evidence type="ECO:0000313" key="12">
    <source>
        <dbReference type="Proteomes" id="UP000281192"/>
    </source>
</evidence>
<keyword evidence="5 6" id="KW-0234">DNA repair</keyword>
<keyword evidence="1 6" id="KW-0963">Cytoplasm</keyword>
<dbReference type="GO" id="GO:0005737">
    <property type="term" value="C:cytoplasm"/>
    <property type="evidence" value="ECO:0007669"/>
    <property type="project" value="UniProtKB-SubCell"/>
</dbReference>
<dbReference type="GO" id="GO:0009378">
    <property type="term" value="F:four-way junction helicase activity"/>
    <property type="evidence" value="ECO:0007669"/>
    <property type="project" value="InterPro"/>
</dbReference>
<comment type="subunit">
    <text evidence="6">Homotetramer. Forms an RuvA(8)-RuvB(12)-Holliday junction (HJ) complex. HJ DNA is sandwiched between 2 RuvA tetramers; dsDNA enters through RuvA and exits via RuvB. An RuvB hexamer assembles on each DNA strand where it exits the tetramer. Each RuvB hexamer is contacted by two RuvA subunits (via domain III) on 2 adjacent RuvB subunits; this complex drives branch migration. In the full resolvosome a probable DNA-RuvA(4)-RuvB(12)-RuvC(2) complex forms which resolves the HJ.</text>
</comment>
<evidence type="ECO:0000256" key="3">
    <source>
        <dbReference type="ARBA" id="ARBA00023125"/>
    </source>
</evidence>
<keyword evidence="4 6" id="KW-0233">DNA recombination</keyword>
<dbReference type="Gene3D" id="1.10.8.10">
    <property type="entry name" value="DNA helicase RuvA subunit, C-terminal domain"/>
    <property type="match status" value="1"/>
</dbReference>
<dbReference type="KEGG" id="cfh:C1707_00745"/>
<dbReference type="Proteomes" id="UP000234483">
    <property type="component" value="Unassembled WGS sequence"/>
</dbReference>
<accession>A0A2N5CWC1</accession>
<reference evidence="9 12" key="2">
    <citation type="submission" date="2018-01" db="EMBL/GenBank/DDBJ databases">
        <title>Complete genome sequence of Caulobacter flavus RHGG3.</title>
        <authorList>
            <person name="Yang E."/>
        </authorList>
    </citation>
    <scope>NUCLEOTIDE SEQUENCE [LARGE SCALE GENOMIC DNA]</scope>
    <source>
        <strain evidence="9 12">RHGG3</strain>
    </source>
</reference>
<dbReference type="GO" id="GO:0048476">
    <property type="term" value="C:Holliday junction resolvase complex"/>
    <property type="evidence" value="ECO:0007669"/>
    <property type="project" value="UniProtKB-UniRule"/>
</dbReference>
<dbReference type="SUPFAM" id="SSF47781">
    <property type="entry name" value="RuvA domain 2-like"/>
    <property type="match status" value="1"/>
</dbReference>
<dbReference type="InterPro" id="IPR010994">
    <property type="entry name" value="RuvA_2-like"/>
</dbReference>
<dbReference type="GO" id="GO:0000400">
    <property type="term" value="F:four-way junction DNA binding"/>
    <property type="evidence" value="ECO:0007669"/>
    <property type="project" value="UniProtKB-UniRule"/>
</dbReference>
<evidence type="ECO:0000313" key="10">
    <source>
        <dbReference type="EMBL" id="PLR18090.1"/>
    </source>
</evidence>
<evidence type="ECO:0000259" key="8">
    <source>
        <dbReference type="Pfam" id="PF07499"/>
    </source>
</evidence>
<sequence>MIGRLRGAVAEVGEEEALIDVMGVGYIVRCGQRTLQRLPALGEETLVHVESQWSENQGLRLYGFLTRDDRRAFVLLQAIQGVGPKAAMAVLDVLSPAELASAVAREDKAAVGRANGVGPKLALRIVTELKGKPITDGPVLMAAPSAAAAPSAPAKPAATGDAVAALMGLGVAEVNARRVVEAAAAKLGEEATVQALIKAGLQELGR</sequence>
<dbReference type="Pfam" id="PF01330">
    <property type="entry name" value="RuvA_N"/>
    <property type="match status" value="1"/>
</dbReference>
<dbReference type="InterPro" id="IPR012340">
    <property type="entry name" value="NA-bd_OB-fold"/>
</dbReference>
<evidence type="ECO:0000313" key="9">
    <source>
        <dbReference type="EMBL" id="AYV44905.1"/>
    </source>
</evidence>
<protein>
    <recommendedName>
        <fullName evidence="6">Holliday junction branch migration complex subunit RuvA</fullName>
    </recommendedName>
</protein>
<feature type="domain" description="DNA helicase Holliday junction RuvA type" evidence="7">
    <location>
        <begin position="1"/>
        <end position="63"/>
    </location>
</feature>
<dbReference type="RefSeq" id="WP_101712323.1">
    <property type="nucleotide sequence ID" value="NZ_CP026100.1"/>
</dbReference>
<dbReference type="Pfam" id="PF07499">
    <property type="entry name" value="RuvA_C"/>
    <property type="match status" value="1"/>
</dbReference>
<comment type="domain">
    <text evidence="6">Has three domains with a flexible linker between the domains II and III and assumes an 'L' shape. Domain III is highly mobile and contacts RuvB.</text>
</comment>
<keyword evidence="3 6" id="KW-0238">DNA-binding</keyword>
<dbReference type="Proteomes" id="UP000281192">
    <property type="component" value="Chromosome"/>
</dbReference>
<proteinExistence type="inferred from homology"/>
<dbReference type="EMBL" id="CP026100">
    <property type="protein sequence ID" value="AYV44905.1"/>
    <property type="molecule type" value="Genomic_DNA"/>
</dbReference>
<dbReference type="HAMAP" id="MF_00031">
    <property type="entry name" value="DNA_HJ_migration_RuvA"/>
    <property type="match status" value="1"/>
</dbReference>
<dbReference type="Pfam" id="PF14520">
    <property type="entry name" value="HHH_5"/>
    <property type="match status" value="1"/>
</dbReference>
<dbReference type="GO" id="GO:0006281">
    <property type="term" value="P:DNA repair"/>
    <property type="evidence" value="ECO:0007669"/>
    <property type="project" value="UniProtKB-UniRule"/>
</dbReference>
<evidence type="ECO:0000256" key="5">
    <source>
        <dbReference type="ARBA" id="ARBA00023204"/>
    </source>
</evidence>
<reference evidence="10 11" key="1">
    <citation type="submission" date="2017-12" db="EMBL/GenBank/DDBJ databases">
        <title>The genome sequence of Caulobacter flavus CGMCC1 15093.</title>
        <authorList>
            <person name="Gao J."/>
            <person name="Mao X."/>
            <person name="Sun J."/>
        </authorList>
    </citation>
    <scope>NUCLEOTIDE SEQUENCE [LARGE SCALE GENOMIC DNA]</scope>
    <source>
        <strain evidence="10 11">CGMCC1 15093</strain>
    </source>
</reference>
<feature type="domain" description="Holliday junction DNA helicase RuvA C-terminal" evidence="8">
    <location>
        <begin position="158"/>
        <end position="204"/>
    </location>
</feature>
<dbReference type="AlphaFoldDB" id="A0A2N5CWC1"/>
<evidence type="ECO:0000313" key="11">
    <source>
        <dbReference type="Proteomes" id="UP000234483"/>
    </source>
</evidence>
<feature type="region of interest" description="Domain III" evidence="6">
    <location>
        <begin position="159"/>
        <end position="206"/>
    </location>
</feature>
<keyword evidence="12" id="KW-1185">Reference proteome</keyword>
<dbReference type="GO" id="GO:0009379">
    <property type="term" value="C:Holliday junction helicase complex"/>
    <property type="evidence" value="ECO:0007669"/>
    <property type="project" value="InterPro"/>
</dbReference>
<dbReference type="SUPFAM" id="SSF50249">
    <property type="entry name" value="Nucleic acid-binding proteins"/>
    <property type="match status" value="1"/>
</dbReference>
<dbReference type="EMBL" id="PJRQ01000012">
    <property type="protein sequence ID" value="PLR18090.1"/>
    <property type="molecule type" value="Genomic_DNA"/>
</dbReference>
<comment type="caution">
    <text evidence="6">Lacks conserved residue(s) required for the propagation of feature annotation.</text>
</comment>
<dbReference type="InterPro" id="IPR013849">
    <property type="entry name" value="DNA_helicase_Holl-junc_RuvA_I"/>
</dbReference>
<dbReference type="GO" id="GO:0006310">
    <property type="term" value="P:DNA recombination"/>
    <property type="evidence" value="ECO:0007669"/>
    <property type="project" value="UniProtKB-UniRule"/>
</dbReference>
<comment type="similarity">
    <text evidence="6">Belongs to the RuvA family.</text>
</comment>
<dbReference type="OrthoDB" id="5293449at2"/>
<gene>
    <name evidence="6" type="primary">ruvA</name>
    <name evidence="9" type="ORF">C1707_00745</name>
    <name evidence="10" type="ORF">CFHF_07140</name>
</gene>
<evidence type="ECO:0000256" key="1">
    <source>
        <dbReference type="ARBA" id="ARBA00022490"/>
    </source>
</evidence>
<evidence type="ECO:0000256" key="4">
    <source>
        <dbReference type="ARBA" id="ARBA00023172"/>
    </source>
</evidence>
<comment type="function">
    <text evidence="6">The RuvA-RuvB-RuvC complex processes Holliday junction (HJ) DNA during genetic recombination and DNA repair, while the RuvA-RuvB complex plays an important role in the rescue of blocked DNA replication forks via replication fork reversal (RFR). RuvA specifically binds to HJ cruciform DNA, conferring on it an open structure. The RuvB hexamer acts as an ATP-dependent pump, pulling dsDNA into and through the RuvAB complex. HJ branch migration allows RuvC to scan DNA until it finds its consensus sequence, where it cleaves and resolves the cruciform DNA.</text>
</comment>
<dbReference type="NCBIfam" id="TIGR00084">
    <property type="entry name" value="ruvA"/>
    <property type="match status" value="1"/>
</dbReference>
<dbReference type="Gene3D" id="2.40.50.140">
    <property type="entry name" value="Nucleic acid-binding proteins"/>
    <property type="match status" value="1"/>
</dbReference>
<evidence type="ECO:0000256" key="2">
    <source>
        <dbReference type="ARBA" id="ARBA00022763"/>
    </source>
</evidence>
<dbReference type="InterPro" id="IPR000085">
    <property type="entry name" value="RuvA"/>
</dbReference>
<dbReference type="InterPro" id="IPR011114">
    <property type="entry name" value="RuvA_C"/>
</dbReference>
<dbReference type="SUPFAM" id="SSF46929">
    <property type="entry name" value="DNA helicase RuvA subunit, C-terminal domain"/>
    <property type="match status" value="1"/>
</dbReference>
<keyword evidence="2 6" id="KW-0227">DNA damage</keyword>